<dbReference type="EMBL" id="LAZR01041026">
    <property type="protein sequence ID" value="KKL13026.1"/>
    <property type="molecule type" value="Genomic_DNA"/>
</dbReference>
<reference evidence="1" key="1">
    <citation type="journal article" date="2015" name="Nature">
        <title>Complex archaea that bridge the gap between prokaryotes and eukaryotes.</title>
        <authorList>
            <person name="Spang A."/>
            <person name="Saw J.H."/>
            <person name="Jorgensen S.L."/>
            <person name="Zaremba-Niedzwiedzka K."/>
            <person name="Martijn J."/>
            <person name="Lind A.E."/>
            <person name="van Eijk R."/>
            <person name="Schleper C."/>
            <person name="Guy L."/>
            <person name="Ettema T.J."/>
        </authorList>
    </citation>
    <scope>NUCLEOTIDE SEQUENCE</scope>
</reference>
<gene>
    <name evidence="1" type="ORF">LCGC14_2529870</name>
</gene>
<evidence type="ECO:0000313" key="1">
    <source>
        <dbReference type="EMBL" id="KKL13026.1"/>
    </source>
</evidence>
<feature type="non-terminal residue" evidence="1">
    <location>
        <position position="265"/>
    </location>
</feature>
<sequence>MRWYQRFTQPIAERVKVIRTWLAQVIAVDVGKPDDGLTLMRTAGTTLDKTWHDLSKEIKDALTAWRKHPLARRLIGITTAYVLGGSGIRLGSPNKRFDKFIKAFVAHPENLLMMRQRDWCDELSRSGELFPTLHTNSADGMSYVRAVPASLIEKITWRANDYEAEETYQEVSDTIGEEGLVWYHPRAVPEQLGVGDAGYSKGGDNADNGTPPVMLHYAVNRPVGHVRGESDLAPVLLWLKRYKAWLEDRVRLNAAMRVYLWIVKV</sequence>
<proteinExistence type="predicted"/>
<accession>A0A0F9D5F5</accession>
<protein>
    <submittedName>
        <fullName evidence="1">Uncharacterized protein</fullName>
    </submittedName>
</protein>
<dbReference type="AlphaFoldDB" id="A0A0F9D5F5"/>
<organism evidence="1">
    <name type="scientific">marine sediment metagenome</name>
    <dbReference type="NCBI Taxonomy" id="412755"/>
    <lineage>
        <taxon>unclassified sequences</taxon>
        <taxon>metagenomes</taxon>
        <taxon>ecological metagenomes</taxon>
    </lineage>
</organism>
<name>A0A0F9D5F5_9ZZZZ</name>
<comment type="caution">
    <text evidence="1">The sequence shown here is derived from an EMBL/GenBank/DDBJ whole genome shotgun (WGS) entry which is preliminary data.</text>
</comment>